<comment type="caution">
    <text evidence="8">The sequence shown here is derived from an EMBL/GenBank/DDBJ whole genome shotgun (WGS) entry which is preliminary data.</text>
</comment>
<dbReference type="PROSITE" id="PS50835">
    <property type="entry name" value="IG_LIKE"/>
    <property type="match status" value="2"/>
</dbReference>
<comment type="subcellular location">
    <subcellularLocation>
        <location evidence="1">Membrane</location>
        <topology evidence="1">Single-pass type I membrane protein</topology>
    </subcellularLocation>
</comment>
<dbReference type="EMBL" id="JARBDR010000736">
    <property type="protein sequence ID" value="KAJ8307742.1"/>
    <property type="molecule type" value="Genomic_DNA"/>
</dbReference>
<dbReference type="CDD" id="cd00096">
    <property type="entry name" value="Ig"/>
    <property type="match status" value="1"/>
</dbReference>
<sequence length="314" mass="34821">MRDPVAPASSLSIIPNSANQRRKYKNYKPIITLDATNITVQEGDNPRIQCSAVGNPTPTVKWYRGSSEQTSGTGTSATLVFSNIDRNQADTYQCKATATRKLNFQSSKSVSLVVYYPPSVTVALQNTTENATSVVFTCNVADGFPTNYTYRGWNQYIGNTLVRSFTDFTGMLSDSNRKLTIPKVTFKDTGTYHCVVENGFHGRQTDVLQQGFSYFDARDPPEAPKKFTVRQNKTNSVILVWVRGFNGGDPQTFVIRYTDTDTVYESSKYDTTSAAVGGAIGSILTLIVIVVIIAVFILYRRRTKRGKSNQLNTK</sequence>
<evidence type="ECO:0000259" key="7">
    <source>
        <dbReference type="PROSITE" id="PS50835"/>
    </source>
</evidence>
<dbReference type="InterPro" id="IPR013783">
    <property type="entry name" value="Ig-like_fold"/>
</dbReference>
<accession>A0ABQ9EUX0</accession>
<dbReference type="InterPro" id="IPR003598">
    <property type="entry name" value="Ig_sub2"/>
</dbReference>
<evidence type="ECO:0000313" key="9">
    <source>
        <dbReference type="Proteomes" id="UP001217089"/>
    </source>
</evidence>
<reference evidence="8 9" key="1">
    <citation type="submission" date="2022-12" db="EMBL/GenBank/DDBJ databases">
        <title>Chromosome-level genome of Tegillarca granosa.</title>
        <authorList>
            <person name="Kim J."/>
        </authorList>
    </citation>
    <scope>NUCLEOTIDE SEQUENCE [LARGE SCALE GENOMIC DNA]</scope>
    <source>
        <strain evidence="8">Teg-2019</strain>
        <tissue evidence="8">Adductor muscle</tissue>
    </source>
</reference>
<protein>
    <recommendedName>
        <fullName evidence="7">Ig-like domain-containing protein</fullName>
    </recommendedName>
</protein>
<keyword evidence="4" id="KW-0325">Glycoprotein</keyword>
<name>A0ABQ9EUX0_TEGGR</name>
<dbReference type="SUPFAM" id="SSF48726">
    <property type="entry name" value="Immunoglobulin"/>
    <property type="match status" value="2"/>
</dbReference>
<evidence type="ECO:0000313" key="8">
    <source>
        <dbReference type="EMBL" id="KAJ8307742.1"/>
    </source>
</evidence>
<dbReference type="Proteomes" id="UP001217089">
    <property type="component" value="Unassembled WGS sequence"/>
</dbReference>
<keyword evidence="6" id="KW-1133">Transmembrane helix</keyword>
<keyword evidence="9" id="KW-1185">Reference proteome</keyword>
<evidence type="ECO:0000256" key="5">
    <source>
        <dbReference type="ARBA" id="ARBA00023319"/>
    </source>
</evidence>
<organism evidence="8 9">
    <name type="scientific">Tegillarca granosa</name>
    <name type="common">Malaysian cockle</name>
    <name type="synonym">Anadara granosa</name>
    <dbReference type="NCBI Taxonomy" id="220873"/>
    <lineage>
        <taxon>Eukaryota</taxon>
        <taxon>Metazoa</taxon>
        <taxon>Spiralia</taxon>
        <taxon>Lophotrochozoa</taxon>
        <taxon>Mollusca</taxon>
        <taxon>Bivalvia</taxon>
        <taxon>Autobranchia</taxon>
        <taxon>Pteriomorphia</taxon>
        <taxon>Arcoida</taxon>
        <taxon>Arcoidea</taxon>
        <taxon>Arcidae</taxon>
        <taxon>Tegillarca</taxon>
    </lineage>
</organism>
<feature type="domain" description="Ig-like" evidence="7">
    <location>
        <begin position="29"/>
        <end position="111"/>
    </location>
</feature>
<evidence type="ECO:0000256" key="2">
    <source>
        <dbReference type="ARBA" id="ARBA00023136"/>
    </source>
</evidence>
<evidence type="ECO:0000256" key="6">
    <source>
        <dbReference type="SAM" id="Phobius"/>
    </source>
</evidence>
<feature type="transmembrane region" description="Helical" evidence="6">
    <location>
        <begin position="274"/>
        <end position="299"/>
    </location>
</feature>
<dbReference type="PANTHER" id="PTHR11640:SF31">
    <property type="entry name" value="IRREGULAR CHIASM C-ROUGHEST PROTEIN-RELATED"/>
    <property type="match status" value="1"/>
</dbReference>
<evidence type="ECO:0000256" key="4">
    <source>
        <dbReference type="ARBA" id="ARBA00023180"/>
    </source>
</evidence>
<keyword evidence="5" id="KW-0393">Immunoglobulin domain</keyword>
<proteinExistence type="predicted"/>
<keyword evidence="6" id="KW-0812">Transmembrane</keyword>
<evidence type="ECO:0000256" key="3">
    <source>
        <dbReference type="ARBA" id="ARBA00023157"/>
    </source>
</evidence>
<evidence type="ECO:0000256" key="1">
    <source>
        <dbReference type="ARBA" id="ARBA00004479"/>
    </source>
</evidence>
<keyword evidence="3" id="KW-1015">Disulfide bond</keyword>
<dbReference type="Pfam" id="PF13927">
    <property type="entry name" value="Ig_3"/>
    <property type="match status" value="2"/>
</dbReference>
<keyword evidence="2 6" id="KW-0472">Membrane</keyword>
<dbReference type="InterPro" id="IPR003599">
    <property type="entry name" value="Ig_sub"/>
</dbReference>
<dbReference type="Gene3D" id="2.60.40.10">
    <property type="entry name" value="Immunoglobulins"/>
    <property type="match status" value="2"/>
</dbReference>
<dbReference type="SUPFAM" id="SSF49265">
    <property type="entry name" value="Fibronectin type III"/>
    <property type="match status" value="1"/>
</dbReference>
<dbReference type="SMART" id="SM00409">
    <property type="entry name" value="IG"/>
    <property type="match status" value="2"/>
</dbReference>
<dbReference type="InterPro" id="IPR036116">
    <property type="entry name" value="FN3_sf"/>
</dbReference>
<dbReference type="SMART" id="SM00408">
    <property type="entry name" value="IGc2"/>
    <property type="match status" value="2"/>
</dbReference>
<dbReference type="InterPro" id="IPR007110">
    <property type="entry name" value="Ig-like_dom"/>
</dbReference>
<dbReference type="InterPro" id="IPR036179">
    <property type="entry name" value="Ig-like_dom_sf"/>
</dbReference>
<dbReference type="InterPro" id="IPR051275">
    <property type="entry name" value="Cell_adhesion_signaling"/>
</dbReference>
<dbReference type="PANTHER" id="PTHR11640">
    <property type="entry name" value="NEPHRIN"/>
    <property type="match status" value="1"/>
</dbReference>
<gene>
    <name evidence="8" type="ORF">KUTeg_014713</name>
</gene>
<feature type="domain" description="Ig-like" evidence="7">
    <location>
        <begin position="118"/>
        <end position="213"/>
    </location>
</feature>